<dbReference type="Gene3D" id="3.10.20.90">
    <property type="entry name" value="Phosphatidylinositol 3-kinase Catalytic Subunit, Chain A, domain 1"/>
    <property type="match status" value="1"/>
</dbReference>
<proteinExistence type="inferred from homology"/>
<evidence type="ECO:0000259" key="6">
    <source>
        <dbReference type="PROSITE" id="PS51283"/>
    </source>
</evidence>
<name>A0AAD6KIQ5_9ROSI</name>
<dbReference type="PANTHER" id="PTHR21646">
    <property type="entry name" value="UBIQUITIN CARBOXYL-TERMINAL HYDROLASE"/>
    <property type="match status" value="1"/>
</dbReference>
<dbReference type="CDD" id="cd02674">
    <property type="entry name" value="Peptidase_C19R"/>
    <property type="match status" value="1"/>
</dbReference>
<keyword evidence="3" id="KW-0645">Protease</keyword>
<evidence type="ECO:0000259" key="5">
    <source>
        <dbReference type="PROSITE" id="PS50235"/>
    </source>
</evidence>
<dbReference type="InterPro" id="IPR001394">
    <property type="entry name" value="Peptidase_C19_UCH"/>
</dbReference>
<dbReference type="InterPro" id="IPR018200">
    <property type="entry name" value="USP_CS"/>
</dbReference>
<evidence type="ECO:0000256" key="4">
    <source>
        <dbReference type="SAM" id="MobiDB-lite"/>
    </source>
</evidence>
<dbReference type="EC" id="3.4.19.12" evidence="3"/>
<dbReference type="Pfam" id="PF06337">
    <property type="entry name" value="DUSP"/>
    <property type="match status" value="1"/>
</dbReference>
<feature type="domain" description="DUSP" evidence="6">
    <location>
        <begin position="23"/>
        <end position="163"/>
    </location>
</feature>
<evidence type="ECO:0000256" key="3">
    <source>
        <dbReference type="RuleBase" id="RU366025"/>
    </source>
</evidence>
<dbReference type="InterPro" id="IPR038765">
    <property type="entry name" value="Papain-like_cys_pep_sf"/>
</dbReference>
<comment type="catalytic activity">
    <reaction evidence="3">
        <text>Thiol-dependent hydrolysis of ester, thioester, amide, peptide and isopeptide bonds formed by the C-terminal Gly of ubiquitin (a 76-residue protein attached to proteins as an intracellular targeting signal).</text>
        <dbReference type="EC" id="3.4.19.12"/>
    </reaction>
</comment>
<dbReference type="GO" id="GO:0016579">
    <property type="term" value="P:protein deubiquitination"/>
    <property type="evidence" value="ECO:0007669"/>
    <property type="project" value="InterPro"/>
</dbReference>
<evidence type="ECO:0000313" key="8">
    <source>
        <dbReference type="Proteomes" id="UP001162972"/>
    </source>
</evidence>
<comment type="caution">
    <text evidence="7">The sequence shown here is derived from an EMBL/GenBank/DDBJ whole genome shotgun (WGS) entry which is preliminary data.</text>
</comment>
<comment type="similarity">
    <text evidence="1 3">Belongs to the peptidase C19 family.</text>
</comment>
<dbReference type="AlphaFoldDB" id="A0AAD6KIQ5"/>
<dbReference type="GO" id="GO:0004843">
    <property type="term" value="F:cysteine-type deubiquitinase activity"/>
    <property type="evidence" value="ECO:0007669"/>
    <property type="project" value="UniProtKB-UniRule"/>
</dbReference>
<reference evidence="7 8" key="1">
    <citation type="journal article" date="2023" name="Int. J. Mol. Sci.">
        <title>De Novo Assembly and Annotation of 11 Diverse Shrub Willow (Salix) Genomes Reveals Novel Gene Organization in Sex-Linked Regions.</title>
        <authorList>
            <person name="Hyden B."/>
            <person name="Feng K."/>
            <person name="Yates T.B."/>
            <person name="Jawdy S."/>
            <person name="Cereghino C."/>
            <person name="Smart L.B."/>
            <person name="Muchero W."/>
        </authorList>
    </citation>
    <scope>NUCLEOTIDE SEQUENCE [LARGE SCALE GENOMIC DNA]</scope>
    <source>
        <tissue evidence="7">Shoot tip</tissue>
    </source>
</reference>
<keyword evidence="8" id="KW-1185">Reference proteome</keyword>
<dbReference type="InterPro" id="IPR050185">
    <property type="entry name" value="Ub_carboxyl-term_hydrolase"/>
</dbReference>
<evidence type="ECO:0000256" key="1">
    <source>
        <dbReference type="ARBA" id="ARBA00009085"/>
    </source>
</evidence>
<comment type="function">
    <text evidence="2 3">Recognizes and hydrolyzes the peptide bond at the C-terminal Gly of ubiquitin. Involved in the processing of poly-ubiquitin precursors as well as that of ubiquitinated proteins.</text>
</comment>
<feature type="compositionally biased region" description="Polar residues" evidence="4">
    <location>
        <begin position="647"/>
        <end position="662"/>
    </location>
</feature>
<keyword evidence="3" id="KW-0788">Thiol protease</keyword>
<dbReference type="PANTHER" id="PTHR21646:SF46">
    <property type="entry name" value="UBIQUITIN CARBOXYL-TERMINAL HYDROLASE"/>
    <property type="match status" value="1"/>
</dbReference>
<dbReference type="Proteomes" id="UP001162972">
    <property type="component" value="Chromosome 16"/>
</dbReference>
<gene>
    <name evidence="7" type="ORF">OIU84_024122</name>
</gene>
<dbReference type="SUPFAM" id="SSF143791">
    <property type="entry name" value="DUSP-like"/>
    <property type="match status" value="1"/>
</dbReference>
<dbReference type="PROSITE" id="PS00973">
    <property type="entry name" value="USP_2"/>
    <property type="match status" value="1"/>
</dbReference>
<evidence type="ECO:0000256" key="2">
    <source>
        <dbReference type="ARBA" id="ARBA00037450"/>
    </source>
</evidence>
<dbReference type="Pfam" id="PF00443">
    <property type="entry name" value="UCH"/>
    <property type="match status" value="1"/>
</dbReference>
<organism evidence="7 8">
    <name type="scientific">Salix udensis</name>
    <dbReference type="NCBI Taxonomy" id="889485"/>
    <lineage>
        <taxon>Eukaryota</taxon>
        <taxon>Viridiplantae</taxon>
        <taxon>Streptophyta</taxon>
        <taxon>Embryophyta</taxon>
        <taxon>Tracheophyta</taxon>
        <taxon>Spermatophyta</taxon>
        <taxon>Magnoliopsida</taxon>
        <taxon>eudicotyledons</taxon>
        <taxon>Gunneridae</taxon>
        <taxon>Pentapetalae</taxon>
        <taxon>rosids</taxon>
        <taxon>fabids</taxon>
        <taxon>Malpighiales</taxon>
        <taxon>Salicaceae</taxon>
        <taxon>Saliceae</taxon>
        <taxon>Salix</taxon>
    </lineage>
</organism>
<evidence type="ECO:0000313" key="7">
    <source>
        <dbReference type="EMBL" id="KAJ6423127.1"/>
    </source>
</evidence>
<dbReference type="GO" id="GO:0006508">
    <property type="term" value="P:proteolysis"/>
    <property type="evidence" value="ECO:0007669"/>
    <property type="project" value="UniProtKB-KW"/>
</dbReference>
<keyword evidence="3" id="KW-0378">Hydrolase</keyword>
<dbReference type="InterPro" id="IPR035927">
    <property type="entry name" value="DUSP-like_sf"/>
</dbReference>
<dbReference type="InterPro" id="IPR028889">
    <property type="entry name" value="USP"/>
</dbReference>
<accession>A0AAD6KIQ5</accession>
<feature type="domain" description="USP" evidence="5">
    <location>
        <begin position="339"/>
        <end position="901"/>
    </location>
</feature>
<sequence length="919" mass="103034">MTMIDSRCLMENGGGGGGSCLPCTPEEEKQIVEELNREAERDLKEGNLYFVVSSSYADCASKAWILMGFFEWWFLKWERYVGQGLVDNLDNGKSLESQDLDVERPGPIDNSDIIESGSGNEGDEPELVRMLLEGKDYVLVPKKVWEKLAQWYKGGPTLPRKMISQGVCNKMQFNVEVYPLRLKLIDSRDDSESTIQISKKASLQELYERVCSVRRVEREKASIWDYYNKQKTSQLSDSNQTLEELHLQMDQEILLELKDDSSPSPSRKDSTGNELAVVALEPPRSPMSIAGGPVMSNGHLSSYSLNLRPGSAPNSSFKDMDDGFGAHTSVKRVEKGGLAGLQNMGNTCFMNSALQCLGELALAFGDLLRKLWSSGRTAVAPRVFKGKLALFAPQFSGYNQHDSQELLAFLLDGLHEDLNRVKQKPYIEMKDWGGEPDEEIADECWRNHKARNDSVIVDVCQGQYKSTLVCPICSKISITFDPFMYLSLPLPSTVTRSMTVTVFYGDGSGLPMPYTISVLKHGNCRDLSQALGTACCLKGGESLLLAEVFDHKIYRLLENPFEPLVSIKDEDRIVAYRFSGKGAGRKKLEIIHQEKSALELLKGNVGKYFGTPLITYMDDDSPTGADIYSAALARRTVFLSEANGETSSSCNGANGETSSSCNGECEPRDQSMGDTELEDSSGWELPFQLFLTDDRYSSCKPMFKDSVINFGNHIKVVFEWTEKEQKLYDSSYLKDLPEVYNKTGYTAKKTRQEVVSLFSCLEAFLTEEPLGPDDMWYCPSCKEHRQATKKLDLWMLPDVLVFHLKRFSYSRYLKNKLDTFVDFPIHNLDLSKYLKKDGQSYTYELFAISNHYGGLGGGHYTAFAKLIDENRWYNFDDSRVSPVNEADIKTSAAYVLFYKRVGTKSKAGSGETSQVQAGS</sequence>
<dbReference type="Gene3D" id="3.90.70.10">
    <property type="entry name" value="Cysteine proteinases"/>
    <property type="match status" value="2"/>
</dbReference>
<feature type="region of interest" description="Disordered" evidence="4">
    <location>
        <begin position="647"/>
        <end position="679"/>
    </location>
</feature>
<keyword evidence="3" id="KW-0833">Ubl conjugation pathway</keyword>
<dbReference type="SUPFAM" id="SSF54001">
    <property type="entry name" value="Cysteine proteinases"/>
    <property type="match status" value="1"/>
</dbReference>
<dbReference type="PROSITE" id="PS50235">
    <property type="entry name" value="USP_3"/>
    <property type="match status" value="1"/>
</dbReference>
<dbReference type="SMART" id="SM00695">
    <property type="entry name" value="DUSP"/>
    <property type="match status" value="1"/>
</dbReference>
<protein>
    <recommendedName>
        <fullName evidence="3">Ubiquitin carboxyl-terminal hydrolase</fullName>
        <ecNumber evidence="3">3.4.19.12</ecNumber>
    </recommendedName>
</protein>
<dbReference type="PROSITE" id="PS51283">
    <property type="entry name" value="DUSP"/>
    <property type="match status" value="1"/>
</dbReference>
<feature type="region of interest" description="Disordered" evidence="4">
    <location>
        <begin position="97"/>
        <end position="120"/>
    </location>
</feature>
<dbReference type="PROSITE" id="PS00972">
    <property type="entry name" value="USP_1"/>
    <property type="match status" value="1"/>
</dbReference>
<dbReference type="EMBL" id="JAPFFJ010000006">
    <property type="protein sequence ID" value="KAJ6423127.1"/>
    <property type="molecule type" value="Genomic_DNA"/>
</dbReference>
<dbReference type="InterPro" id="IPR006615">
    <property type="entry name" value="Pept_C19_DUSP"/>
</dbReference>
<dbReference type="Gene3D" id="3.30.2230.10">
    <property type="entry name" value="DUSP-like"/>
    <property type="match status" value="1"/>
</dbReference>